<name>A0A6J6KP80_9ZZZZ</name>
<feature type="transmembrane region" description="Helical" evidence="1">
    <location>
        <begin position="159"/>
        <end position="179"/>
    </location>
</feature>
<keyword evidence="1" id="KW-1133">Transmembrane helix</keyword>
<dbReference type="PANTHER" id="PTHR35007">
    <property type="entry name" value="INTEGRAL MEMBRANE PROTEIN-RELATED"/>
    <property type="match status" value="1"/>
</dbReference>
<proteinExistence type="predicted"/>
<dbReference type="PANTHER" id="PTHR35007:SF4">
    <property type="entry name" value="CONSERVED TRANSMEMBRANE PROTEIN-RELATED"/>
    <property type="match status" value="1"/>
</dbReference>
<reference evidence="2" key="1">
    <citation type="submission" date="2020-05" db="EMBL/GenBank/DDBJ databases">
        <authorList>
            <person name="Chiriac C."/>
            <person name="Salcher M."/>
            <person name="Ghai R."/>
            <person name="Kavagutti S V."/>
        </authorList>
    </citation>
    <scope>NUCLEOTIDE SEQUENCE</scope>
</reference>
<evidence type="ECO:0000256" key="1">
    <source>
        <dbReference type="SAM" id="Phobius"/>
    </source>
</evidence>
<dbReference type="EMBL" id="CAEZWD010000081">
    <property type="protein sequence ID" value="CAB4651580.1"/>
    <property type="molecule type" value="Genomic_DNA"/>
</dbReference>
<protein>
    <submittedName>
        <fullName evidence="2">Unannotated protein</fullName>
    </submittedName>
</protein>
<evidence type="ECO:0000313" key="2">
    <source>
        <dbReference type="EMBL" id="CAB4651580.1"/>
    </source>
</evidence>
<organism evidence="2">
    <name type="scientific">freshwater metagenome</name>
    <dbReference type="NCBI Taxonomy" id="449393"/>
    <lineage>
        <taxon>unclassified sequences</taxon>
        <taxon>metagenomes</taxon>
        <taxon>ecological metagenomes</taxon>
    </lineage>
</organism>
<keyword evidence="1" id="KW-0472">Membrane</keyword>
<dbReference type="AlphaFoldDB" id="A0A6J6KP80"/>
<sequence length="222" mass="24120">MKLIIATALISIAAVMMVRPLPRLQWVSQIRIPKLALKQKVKSDLSFEAELQFVFNLKSQLNAGINQLDALRFAVSRAPEFAFKNTRQALISQTNAYSALHDDSKVYKVASLASCSNLLELSSQSGSSINEALTLVGDKLMTRRYQEQLIATELASTKATVYVLAGLPIMGAGMGLILGSDSISWLLGSPAGRVCLALGIGLELVGWFWIKRLLNRALADVA</sequence>
<accession>A0A6J6KP80</accession>
<keyword evidence="1" id="KW-0812">Transmembrane</keyword>
<gene>
    <name evidence="2" type="ORF">UFOPK2171_00687</name>
</gene>
<feature type="transmembrane region" description="Helical" evidence="1">
    <location>
        <begin position="191"/>
        <end position="210"/>
    </location>
</feature>